<keyword evidence="1" id="KW-0175">Coiled coil</keyword>
<accession>A0ABQ6R670</accession>
<evidence type="ECO:0000256" key="2">
    <source>
        <dbReference type="SAM" id="MobiDB-lite"/>
    </source>
</evidence>
<sequence>MVPRESNTDWSKNENLTNNLNNNNQDLHLVQQVEHLTLKYQKAEIAFNSMREKYLTLVSEMQAMKEHNENLEQEMNTAINENKVLKTELQKTIQLSQNKIDNMTEMDLDAKKLKQTVLTDIKRDLKSEMDSYQQELNKGYLKSNIFLNYVPVIISLIFVIFIIYYLVIGMH</sequence>
<protein>
    <submittedName>
        <fullName evidence="4">Uncharacterized protein</fullName>
    </submittedName>
</protein>
<dbReference type="Proteomes" id="UP000295735">
    <property type="component" value="Unassembled WGS sequence"/>
</dbReference>
<organism evidence="4 5">
    <name type="scientific">Macrococcus equipercicus</name>
    <dbReference type="NCBI Taxonomy" id="69967"/>
    <lineage>
        <taxon>Bacteria</taxon>
        <taxon>Bacillati</taxon>
        <taxon>Bacillota</taxon>
        <taxon>Bacilli</taxon>
        <taxon>Bacillales</taxon>
        <taxon>Staphylococcaceae</taxon>
        <taxon>Macrococcus</taxon>
    </lineage>
</organism>
<comment type="caution">
    <text evidence="4">The sequence shown here is derived from an EMBL/GenBank/DDBJ whole genome shotgun (WGS) entry which is preliminary data.</text>
</comment>
<feature type="transmembrane region" description="Helical" evidence="3">
    <location>
        <begin position="146"/>
        <end position="168"/>
    </location>
</feature>
<keyword evidence="5" id="KW-1185">Reference proteome</keyword>
<dbReference type="EMBL" id="SCWC02000013">
    <property type="protein sequence ID" value="KAA1036047.1"/>
    <property type="molecule type" value="Genomic_DNA"/>
</dbReference>
<keyword evidence="3" id="KW-0472">Membrane</keyword>
<proteinExistence type="predicted"/>
<gene>
    <name evidence="4" type="ORF">ERX35_011010</name>
</gene>
<feature type="compositionally biased region" description="Low complexity" evidence="2">
    <location>
        <begin position="13"/>
        <end position="23"/>
    </location>
</feature>
<evidence type="ECO:0000256" key="1">
    <source>
        <dbReference type="SAM" id="Coils"/>
    </source>
</evidence>
<feature type="region of interest" description="Disordered" evidence="2">
    <location>
        <begin position="1"/>
        <end position="23"/>
    </location>
</feature>
<evidence type="ECO:0000313" key="5">
    <source>
        <dbReference type="Proteomes" id="UP000295735"/>
    </source>
</evidence>
<evidence type="ECO:0000256" key="3">
    <source>
        <dbReference type="SAM" id="Phobius"/>
    </source>
</evidence>
<keyword evidence="3" id="KW-1133">Transmembrane helix</keyword>
<feature type="coiled-coil region" evidence="1">
    <location>
        <begin position="54"/>
        <end position="106"/>
    </location>
</feature>
<keyword evidence="3" id="KW-0812">Transmembrane</keyword>
<evidence type="ECO:0000313" key="4">
    <source>
        <dbReference type="EMBL" id="KAA1036047.1"/>
    </source>
</evidence>
<reference evidence="4 5" key="1">
    <citation type="submission" date="2019-09" db="EMBL/GenBank/DDBJ databases">
        <authorList>
            <person name="Mazhar S."/>
            <person name="Altermann E."/>
            <person name="Hill C."/>
            <person name="Mcauliffe O."/>
        </authorList>
    </citation>
    <scope>NUCLEOTIDE SEQUENCE [LARGE SCALE GENOMIC DNA]</scope>
    <source>
        <strain evidence="4 5">ATCC 51831</strain>
    </source>
</reference>
<name>A0ABQ6R670_9STAP</name>